<dbReference type="Proteomes" id="UP000821837">
    <property type="component" value="Chromosome 1"/>
</dbReference>
<sequence>METTAPASDVPVLPPEPLPPLSITDSTPATAPCTVAFAAESCAAPLAARGDSTITDEPADLAAEHTPVLIPVEARDTAYTMLAGRAFALHARRFANTSAPAAQALVDWQPDHDLSSNALNGSQSFPGEAVPD</sequence>
<evidence type="ECO:0000256" key="1">
    <source>
        <dbReference type="SAM" id="MobiDB-lite"/>
    </source>
</evidence>
<feature type="region of interest" description="Disordered" evidence="1">
    <location>
        <begin position="112"/>
        <end position="132"/>
    </location>
</feature>
<comment type="caution">
    <text evidence="2">The sequence shown here is derived from an EMBL/GenBank/DDBJ whole genome shotgun (WGS) entry which is preliminary data.</text>
</comment>
<feature type="region of interest" description="Disordered" evidence="1">
    <location>
        <begin position="1"/>
        <end position="26"/>
    </location>
</feature>
<reference evidence="2" key="2">
    <citation type="submission" date="2021-09" db="EMBL/GenBank/DDBJ databases">
        <authorList>
            <person name="Jia N."/>
            <person name="Wang J."/>
            <person name="Shi W."/>
            <person name="Du L."/>
            <person name="Sun Y."/>
            <person name="Zhan W."/>
            <person name="Jiang J."/>
            <person name="Wang Q."/>
            <person name="Zhang B."/>
            <person name="Ji P."/>
            <person name="Sakyi L.B."/>
            <person name="Cui X."/>
            <person name="Yuan T."/>
            <person name="Jiang B."/>
            <person name="Yang W."/>
            <person name="Lam T.T.-Y."/>
            <person name="Chang Q."/>
            <person name="Ding S."/>
            <person name="Wang X."/>
            <person name="Zhu J."/>
            <person name="Ruan X."/>
            <person name="Zhao L."/>
            <person name="Wei J."/>
            <person name="Que T."/>
            <person name="Du C."/>
            <person name="Cheng J."/>
            <person name="Dai P."/>
            <person name="Han X."/>
            <person name="Huang E."/>
            <person name="Gao Y."/>
            <person name="Liu J."/>
            <person name="Shao H."/>
            <person name="Ye R."/>
            <person name="Li L."/>
            <person name="Wei W."/>
            <person name="Wang X."/>
            <person name="Wang C."/>
            <person name="Huo Q."/>
            <person name="Li W."/>
            <person name="Guo W."/>
            <person name="Chen H."/>
            <person name="Chen S."/>
            <person name="Zhou L."/>
            <person name="Zhou L."/>
            <person name="Ni X."/>
            <person name="Tian J."/>
            <person name="Zhou Y."/>
            <person name="Sheng Y."/>
            <person name="Liu T."/>
            <person name="Pan Y."/>
            <person name="Xia L."/>
            <person name="Li J."/>
            <person name="Zhao F."/>
            <person name="Cao W."/>
        </authorList>
    </citation>
    <scope>NUCLEOTIDE SEQUENCE</scope>
    <source>
        <strain evidence="2">Rsan-2018</strain>
        <tissue evidence="2">Larvae</tissue>
    </source>
</reference>
<dbReference type="EMBL" id="JABSTV010001245">
    <property type="protein sequence ID" value="KAH7982729.1"/>
    <property type="molecule type" value="Genomic_DNA"/>
</dbReference>
<keyword evidence="3" id="KW-1185">Reference proteome</keyword>
<evidence type="ECO:0000313" key="3">
    <source>
        <dbReference type="Proteomes" id="UP000821837"/>
    </source>
</evidence>
<dbReference type="AlphaFoldDB" id="A0A9D4T7A5"/>
<protein>
    <submittedName>
        <fullName evidence="2">Uncharacterized protein</fullName>
    </submittedName>
</protein>
<organism evidence="2 3">
    <name type="scientific">Rhipicephalus sanguineus</name>
    <name type="common">Brown dog tick</name>
    <name type="synonym">Ixodes sanguineus</name>
    <dbReference type="NCBI Taxonomy" id="34632"/>
    <lineage>
        <taxon>Eukaryota</taxon>
        <taxon>Metazoa</taxon>
        <taxon>Ecdysozoa</taxon>
        <taxon>Arthropoda</taxon>
        <taxon>Chelicerata</taxon>
        <taxon>Arachnida</taxon>
        <taxon>Acari</taxon>
        <taxon>Parasitiformes</taxon>
        <taxon>Ixodida</taxon>
        <taxon>Ixodoidea</taxon>
        <taxon>Ixodidae</taxon>
        <taxon>Rhipicephalinae</taxon>
        <taxon>Rhipicephalus</taxon>
        <taxon>Rhipicephalus</taxon>
    </lineage>
</organism>
<accession>A0A9D4T7A5</accession>
<proteinExistence type="predicted"/>
<evidence type="ECO:0000313" key="2">
    <source>
        <dbReference type="EMBL" id="KAH7982729.1"/>
    </source>
</evidence>
<feature type="compositionally biased region" description="Polar residues" evidence="1">
    <location>
        <begin position="115"/>
        <end position="125"/>
    </location>
</feature>
<gene>
    <name evidence="2" type="ORF">HPB52_006904</name>
</gene>
<reference evidence="2" key="1">
    <citation type="journal article" date="2020" name="Cell">
        <title>Large-Scale Comparative Analyses of Tick Genomes Elucidate Their Genetic Diversity and Vector Capacities.</title>
        <authorList>
            <consortium name="Tick Genome and Microbiome Consortium (TIGMIC)"/>
            <person name="Jia N."/>
            <person name="Wang J."/>
            <person name="Shi W."/>
            <person name="Du L."/>
            <person name="Sun Y."/>
            <person name="Zhan W."/>
            <person name="Jiang J.F."/>
            <person name="Wang Q."/>
            <person name="Zhang B."/>
            <person name="Ji P."/>
            <person name="Bell-Sakyi L."/>
            <person name="Cui X.M."/>
            <person name="Yuan T.T."/>
            <person name="Jiang B.G."/>
            <person name="Yang W.F."/>
            <person name="Lam T.T."/>
            <person name="Chang Q.C."/>
            <person name="Ding S.J."/>
            <person name="Wang X.J."/>
            <person name="Zhu J.G."/>
            <person name="Ruan X.D."/>
            <person name="Zhao L."/>
            <person name="Wei J.T."/>
            <person name="Ye R.Z."/>
            <person name="Que T.C."/>
            <person name="Du C.H."/>
            <person name="Zhou Y.H."/>
            <person name="Cheng J.X."/>
            <person name="Dai P.F."/>
            <person name="Guo W.B."/>
            <person name="Han X.H."/>
            <person name="Huang E.J."/>
            <person name="Li L.F."/>
            <person name="Wei W."/>
            <person name="Gao Y.C."/>
            <person name="Liu J.Z."/>
            <person name="Shao H.Z."/>
            <person name="Wang X."/>
            <person name="Wang C.C."/>
            <person name="Yang T.C."/>
            <person name="Huo Q.B."/>
            <person name="Li W."/>
            <person name="Chen H.Y."/>
            <person name="Chen S.E."/>
            <person name="Zhou L.G."/>
            <person name="Ni X.B."/>
            <person name="Tian J.H."/>
            <person name="Sheng Y."/>
            <person name="Liu T."/>
            <person name="Pan Y.S."/>
            <person name="Xia L.Y."/>
            <person name="Li J."/>
            <person name="Zhao F."/>
            <person name="Cao W.C."/>
        </authorList>
    </citation>
    <scope>NUCLEOTIDE SEQUENCE</scope>
    <source>
        <strain evidence="2">Rsan-2018</strain>
    </source>
</reference>
<name>A0A9D4T7A5_RHISA</name>